<reference evidence="5" key="1">
    <citation type="submission" date="2020-08" db="EMBL/GenBank/DDBJ databases">
        <title>Genome public.</title>
        <authorList>
            <person name="Liu C."/>
            <person name="Sun Q."/>
        </authorList>
    </citation>
    <scope>NUCLEOTIDE SEQUENCE</scope>
    <source>
        <strain evidence="5">BX12</strain>
    </source>
</reference>
<evidence type="ECO:0000313" key="5">
    <source>
        <dbReference type="EMBL" id="MBC6678955.1"/>
    </source>
</evidence>
<dbReference type="PROSITE" id="PS51781">
    <property type="entry name" value="SH3B"/>
    <property type="match status" value="1"/>
</dbReference>
<dbReference type="Proteomes" id="UP000602647">
    <property type="component" value="Unassembled WGS sequence"/>
</dbReference>
<dbReference type="GO" id="GO:0071555">
    <property type="term" value="P:cell wall organization"/>
    <property type="evidence" value="ECO:0007669"/>
    <property type="project" value="UniProtKB-KW"/>
</dbReference>
<evidence type="ECO:0000256" key="2">
    <source>
        <dbReference type="ARBA" id="ARBA00023316"/>
    </source>
</evidence>
<dbReference type="CDD" id="cd02696">
    <property type="entry name" value="MurNAc-LAA"/>
    <property type="match status" value="1"/>
</dbReference>
<organism evidence="5 6">
    <name type="scientific">Zhenpiania hominis</name>
    <dbReference type="NCBI Taxonomy" id="2763644"/>
    <lineage>
        <taxon>Bacteria</taxon>
        <taxon>Bacillati</taxon>
        <taxon>Bacillota</taxon>
        <taxon>Clostridia</taxon>
        <taxon>Peptostreptococcales</taxon>
        <taxon>Anaerovoracaceae</taxon>
        <taxon>Zhenpiania</taxon>
    </lineage>
</organism>
<sequence>MNVRNLHRARTTAGIIAVIMLLAVTFCVHRVYAAAGMPEFQTVKQIRYTKSAAWLFQEPKASAPKAVKLKKSRKVRVTGISKAGWSRVYDSKKTYYIRSGRLSRNNGYLVAIDAGHQRKGNPSKEPIGPGAKQKKAKVSSGATGTSTGIPEYKLTLKMAKKLKKELVSRGYKVKLIRAKHNVNISNSRRAKIANKAGADVFIRIHANSSTDSGVKGALTISPTAENKYCKKISKKSRSLSRAVLSEFCEVTGAKNRGVMYTDTMSGINWSKVPVTIVEMGFLSNPKEDKKMNRSVRYQNKMAKGMANGIDRFLKRT</sequence>
<dbReference type="InterPro" id="IPR050695">
    <property type="entry name" value="N-acetylmuramoyl_amidase_3"/>
</dbReference>
<dbReference type="SMART" id="SM00646">
    <property type="entry name" value="Ami_3"/>
    <property type="match status" value="1"/>
</dbReference>
<dbReference type="PANTHER" id="PTHR30404:SF0">
    <property type="entry name" value="N-ACETYLMURAMOYL-L-ALANINE AMIDASE AMIC"/>
    <property type="match status" value="1"/>
</dbReference>
<dbReference type="RefSeq" id="WP_187302080.1">
    <property type="nucleotide sequence ID" value="NZ_JACRYT010000002.1"/>
</dbReference>
<dbReference type="PANTHER" id="PTHR30404">
    <property type="entry name" value="N-ACETYLMURAMOYL-L-ALANINE AMIDASE"/>
    <property type="match status" value="1"/>
</dbReference>
<dbReference type="Pfam" id="PF01520">
    <property type="entry name" value="Amidase_3"/>
    <property type="match status" value="1"/>
</dbReference>
<dbReference type="GO" id="GO:0030288">
    <property type="term" value="C:outer membrane-bounded periplasmic space"/>
    <property type="evidence" value="ECO:0007669"/>
    <property type="project" value="TreeGrafter"/>
</dbReference>
<dbReference type="SUPFAM" id="SSF53187">
    <property type="entry name" value="Zn-dependent exopeptidases"/>
    <property type="match status" value="1"/>
</dbReference>
<keyword evidence="2" id="KW-0961">Cell wall biogenesis/degradation</keyword>
<keyword evidence="6" id="KW-1185">Reference proteome</keyword>
<dbReference type="GO" id="GO:0008745">
    <property type="term" value="F:N-acetylmuramoyl-L-alanine amidase activity"/>
    <property type="evidence" value="ECO:0007669"/>
    <property type="project" value="InterPro"/>
</dbReference>
<name>A0A923SQ08_9FIRM</name>
<accession>A0A923SQ08</accession>
<comment type="caution">
    <text evidence="5">The sequence shown here is derived from an EMBL/GenBank/DDBJ whole genome shotgun (WGS) entry which is preliminary data.</text>
</comment>
<evidence type="ECO:0000256" key="1">
    <source>
        <dbReference type="ARBA" id="ARBA00022801"/>
    </source>
</evidence>
<feature type="region of interest" description="Disordered" evidence="3">
    <location>
        <begin position="116"/>
        <end position="144"/>
    </location>
</feature>
<evidence type="ECO:0000313" key="6">
    <source>
        <dbReference type="Proteomes" id="UP000602647"/>
    </source>
</evidence>
<dbReference type="Gene3D" id="3.40.630.40">
    <property type="entry name" value="Zn-dependent exopeptidases"/>
    <property type="match status" value="1"/>
</dbReference>
<keyword evidence="1" id="KW-0378">Hydrolase</keyword>
<evidence type="ECO:0000256" key="3">
    <source>
        <dbReference type="SAM" id="MobiDB-lite"/>
    </source>
</evidence>
<dbReference type="AlphaFoldDB" id="A0A923SQ08"/>
<proteinExistence type="predicted"/>
<gene>
    <name evidence="5" type="ORF">H9L42_03830</name>
</gene>
<feature type="domain" description="SH3b" evidence="4">
    <location>
        <begin position="41"/>
        <end position="106"/>
    </location>
</feature>
<evidence type="ECO:0000259" key="4">
    <source>
        <dbReference type="PROSITE" id="PS51781"/>
    </source>
</evidence>
<dbReference type="EMBL" id="JACRYT010000002">
    <property type="protein sequence ID" value="MBC6678955.1"/>
    <property type="molecule type" value="Genomic_DNA"/>
</dbReference>
<dbReference type="GO" id="GO:0009253">
    <property type="term" value="P:peptidoglycan catabolic process"/>
    <property type="evidence" value="ECO:0007669"/>
    <property type="project" value="InterPro"/>
</dbReference>
<dbReference type="InterPro" id="IPR002508">
    <property type="entry name" value="MurNAc-LAA_cat"/>
</dbReference>
<dbReference type="InterPro" id="IPR003646">
    <property type="entry name" value="SH3-like_bac-type"/>
</dbReference>
<protein>
    <submittedName>
        <fullName evidence="5">N-acetylmuramoyl-L-alanine amidase</fullName>
    </submittedName>
</protein>